<dbReference type="AlphaFoldDB" id="A0A5C6UDI9"/>
<dbReference type="InterPro" id="IPR000524">
    <property type="entry name" value="Tscrpt_reg_HTH_GntR"/>
</dbReference>
<evidence type="ECO:0000313" key="5">
    <source>
        <dbReference type="EMBL" id="TXC70460.1"/>
    </source>
</evidence>
<dbReference type="InterPro" id="IPR008920">
    <property type="entry name" value="TF_FadR/GntR_C"/>
</dbReference>
<organism evidence="5 6">
    <name type="scientific">Sphingomonas ginsenosidivorax</name>
    <dbReference type="NCBI Taxonomy" id="862135"/>
    <lineage>
        <taxon>Bacteria</taxon>
        <taxon>Pseudomonadati</taxon>
        <taxon>Pseudomonadota</taxon>
        <taxon>Alphaproteobacteria</taxon>
        <taxon>Sphingomonadales</taxon>
        <taxon>Sphingomonadaceae</taxon>
        <taxon>Sphingomonas</taxon>
    </lineage>
</organism>
<dbReference type="RefSeq" id="WP_147080676.1">
    <property type="nucleotide sequence ID" value="NZ_VOQR01000001.1"/>
</dbReference>
<comment type="caution">
    <text evidence="5">The sequence shown here is derived from an EMBL/GenBank/DDBJ whole genome shotgun (WGS) entry which is preliminary data.</text>
</comment>
<dbReference type="OrthoDB" id="9812645at2"/>
<evidence type="ECO:0000259" key="4">
    <source>
        <dbReference type="PROSITE" id="PS50949"/>
    </source>
</evidence>
<dbReference type="InterPro" id="IPR011711">
    <property type="entry name" value="GntR_C"/>
</dbReference>
<dbReference type="PRINTS" id="PR00035">
    <property type="entry name" value="HTHGNTR"/>
</dbReference>
<sequence length="252" mass="28019">MTVKPPSTRIYARVSGNLQERISNGEFEIGARLPPERELAQVYNVSRPTIREAIIALEVDGVVSVRQGSGVYVVARQPRTGIAGETDIGPFELLEARRAIESEACALAATQIEPAQLRELDALVEEMRGDNLENDIAQSEQVDRRFHIAIAQASGNSAMVAVVDMLWDIRFRSPQSRMLTAKAHAAGVRPRVEEHVAIVDALKRGDPEQAREAMRSHLGRVLDTLLETTEIHEVDQARERVQQQRRRYAALG</sequence>
<evidence type="ECO:0000256" key="3">
    <source>
        <dbReference type="ARBA" id="ARBA00023163"/>
    </source>
</evidence>
<keyword evidence="2" id="KW-0238">DNA-binding</keyword>
<feature type="domain" description="HTH gntR-type" evidence="4">
    <location>
        <begin position="8"/>
        <end position="76"/>
    </location>
</feature>
<dbReference type="SUPFAM" id="SSF46785">
    <property type="entry name" value="Winged helix' DNA-binding domain"/>
    <property type="match status" value="1"/>
</dbReference>
<reference evidence="5 6" key="1">
    <citation type="journal article" date="2013" name="Antonie Van Leeuwenhoek">
        <title>Sphingomonas ginsenosidivorax sp. nov., with the ability to transform ginsenosides.</title>
        <authorList>
            <person name="Jin X.F."/>
            <person name="Kim J.K."/>
            <person name="Liu Q.M."/>
            <person name="Kang M.S."/>
            <person name="He D."/>
            <person name="Jin F.X."/>
            <person name="Kim S.C."/>
            <person name="Im W.T."/>
        </authorList>
    </citation>
    <scope>NUCLEOTIDE SEQUENCE [LARGE SCALE GENOMIC DNA]</scope>
    <source>
        <strain evidence="5 6">KHI67</strain>
    </source>
</reference>
<dbReference type="Pfam" id="PF07729">
    <property type="entry name" value="FCD"/>
    <property type="match status" value="1"/>
</dbReference>
<dbReference type="GO" id="GO:0003677">
    <property type="term" value="F:DNA binding"/>
    <property type="evidence" value="ECO:0007669"/>
    <property type="project" value="UniProtKB-KW"/>
</dbReference>
<dbReference type="SMART" id="SM00345">
    <property type="entry name" value="HTH_GNTR"/>
    <property type="match status" value="1"/>
</dbReference>
<name>A0A5C6UDI9_9SPHN</name>
<dbReference type="Gene3D" id="1.20.120.530">
    <property type="entry name" value="GntR ligand-binding domain-like"/>
    <property type="match status" value="1"/>
</dbReference>
<proteinExistence type="predicted"/>
<keyword evidence="6" id="KW-1185">Reference proteome</keyword>
<dbReference type="PANTHER" id="PTHR43537:SF5">
    <property type="entry name" value="UXU OPERON TRANSCRIPTIONAL REGULATOR"/>
    <property type="match status" value="1"/>
</dbReference>
<protein>
    <submittedName>
        <fullName evidence="5">FadR family transcriptional regulator</fullName>
    </submittedName>
</protein>
<evidence type="ECO:0000256" key="1">
    <source>
        <dbReference type="ARBA" id="ARBA00023015"/>
    </source>
</evidence>
<dbReference type="Pfam" id="PF00392">
    <property type="entry name" value="GntR"/>
    <property type="match status" value="1"/>
</dbReference>
<dbReference type="SMART" id="SM00895">
    <property type="entry name" value="FCD"/>
    <property type="match status" value="1"/>
</dbReference>
<dbReference type="PANTHER" id="PTHR43537">
    <property type="entry name" value="TRANSCRIPTIONAL REGULATOR, GNTR FAMILY"/>
    <property type="match status" value="1"/>
</dbReference>
<keyword evidence="1" id="KW-0805">Transcription regulation</keyword>
<dbReference type="PROSITE" id="PS50949">
    <property type="entry name" value="HTH_GNTR"/>
    <property type="match status" value="1"/>
</dbReference>
<dbReference type="CDD" id="cd07377">
    <property type="entry name" value="WHTH_GntR"/>
    <property type="match status" value="1"/>
</dbReference>
<dbReference type="InterPro" id="IPR036390">
    <property type="entry name" value="WH_DNA-bd_sf"/>
</dbReference>
<keyword evidence="3" id="KW-0804">Transcription</keyword>
<evidence type="ECO:0000313" key="6">
    <source>
        <dbReference type="Proteomes" id="UP000321250"/>
    </source>
</evidence>
<dbReference type="SUPFAM" id="SSF48008">
    <property type="entry name" value="GntR ligand-binding domain-like"/>
    <property type="match status" value="1"/>
</dbReference>
<dbReference type="GO" id="GO:0003700">
    <property type="term" value="F:DNA-binding transcription factor activity"/>
    <property type="evidence" value="ECO:0007669"/>
    <property type="project" value="InterPro"/>
</dbReference>
<gene>
    <name evidence="5" type="ORF">FSB78_05520</name>
</gene>
<dbReference type="Gene3D" id="1.10.10.10">
    <property type="entry name" value="Winged helix-like DNA-binding domain superfamily/Winged helix DNA-binding domain"/>
    <property type="match status" value="1"/>
</dbReference>
<dbReference type="EMBL" id="VOQR01000001">
    <property type="protein sequence ID" value="TXC70460.1"/>
    <property type="molecule type" value="Genomic_DNA"/>
</dbReference>
<accession>A0A5C6UDI9</accession>
<evidence type="ECO:0000256" key="2">
    <source>
        <dbReference type="ARBA" id="ARBA00023125"/>
    </source>
</evidence>
<dbReference type="Proteomes" id="UP000321250">
    <property type="component" value="Unassembled WGS sequence"/>
</dbReference>
<dbReference type="InterPro" id="IPR036388">
    <property type="entry name" value="WH-like_DNA-bd_sf"/>
</dbReference>